<dbReference type="Pfam" id="PF13193">
    <property type="entry name" value="AMP-binding_C"/>
    <property type="match status" value="1"/>
</dbReference>
<dbReference type="GO" id="GO:0016405">
    <property type="term" value="F:CoA-ligase activity"/>
    <property type="evidence" value="ECO:0007669"/>
    <property type="project" value="TreeGrafter"/>
</dbReference>
<keyword evidence="6" id="KW-1185">Reference proteome</keyword>
<dbReference type="SMR" id="B7FT13"/>
<comment type="similarity">
    <text evidence="1">Belongs to the ATP-dependent AMP-binding enzyme family.</text>
</comment>
<dbReference type="InterPro" id="IPR020845">
    <property type="entry name" value="AMP-binding_CS"/>
</dbReference>
<dbReference type="PaxDb" id="2850-Phatr9896"/>
<dbReference type="PROSITE" id="PS00455">
    <property type="entry name" value="AMP_BINDING"/>
    <property type="match status" value="1"/>
</dbReference>
<dbReference type="OMA" id="RVAAYKY"/>
<keyword evidence="2 5" id="KW-0436">Ligase</keyword>
<dbReference type="AlphaFoldDB" id="B7FT13"/>
<dbReference type="STRING" id="556484.B7FT13"/>
<dbReference type="Pfam" id="PF00501">
    <property type="entry name" value="AMP-binding"/>
    <property type="match status" value="1"/>
</dbReference>
<sequence length="523" mass="57361">MTTSWKPHGGYLDKQVAIVDGTTGAQRTFADHHKTIGGLAAALRDDMDIQETDCVALYCPNHVDYLPTALAVSLTGAKLTPINPLYTQHELGTILERSRSSVLITHHRLLDVALQSASQSKFVKHVIVLTDHGEAIPEGTIHLDSLRNHPQTLHCTVAQVHKQTDTHPFLLPYSSGTTGLPKGVCLSHRNLVANLLQYDEVEGIIFAPDQKVISPLPFFHIYGFLASLLYSAYKGITLVTTSGRFDLEEFCKLVEQHRPSRAHLVPPILIGLGKSPVVDQYDCSSIRVISSAAAPMGPETEDAVQKRLQCTVKQAWGMSELSPLGTVNSDFNTKSGSVGPPVSSTYAKIVDKHGYSLGPHQTGELLIKGPQVMMGYLDDPEKTAECLTESGWLRTGDVAYYDEEGFFFITDRIKELIKVRGYQVAPAELEALLLTHEAVNDTAVIQVEDESAGELPRAYIVLENNEGSQATTATVIYEWVKERVAPYKRLDGGIEFVDAIPKSASGKTLRRILRDRVKAATDL</sequence>
<dbReference type="CDD" id="cd05911">
    <property type="entry name" value="Firefly_Luc_like"/>
    <property type="match status" value="1"/>
</dbReference>
<reference evidence="5 6" key="1">
    <citation type="journal article" date="2008" name="Nature">
        <title>The Phaeodactylum genome reveals the evolutionary history of diatom genomes.</title>
        <authorList>
            <person name="Bowler C."/>
            <person name="Allen A.E."/>
            <person name="Badger J.H."/>
            <person name="Grimwood J."/>
            <person name="Jabbari K."/>
            <person name="Kuo A."/>
            <person name="Maheswari U."/>
            <person name="Martens C."/>
            <person name="Maumus F."/>
            <person name="Otillar R.P."/>
            <person name="Rayko E."/>
            <person name="Salamov A."/>
            <person name="Vandepoele K."/>
            <person name="Beszteri B."/>
            <person name="Gruber A."/>
            <person name="Heijde M."/>
            <person name="Katinka M."/>
            <person name="Mock T."/>
            <person name="Valentin K."/>
            <person name="Verret F."/>
            <person name="Berges J.A."/>
            <person name="Brownlee C."/>
            <person name="Cadoret J.P."/>
            <person name="Chiovitti A."/>
            <person name="Choi C.J."/>
            <person name="Coesel S."/>
            <person name="De Martino A."/>
            <person name="Detter J.C."/>
            <person name="Durkin C."/>
            <person name="Falciatore A."/>
            <person name="Fournet J."/>
            <person name="Haruta M."/>
            <person name="Huysman M.J."/>
            <person name="Jenkins B.D."/>
            <person name="Jiroutova K."/>
            <person name="Jorgensen R.E."/>
            <person name="Joubert Y."/>
            <person name="Kaplan A."/>
            <person name="Kroger N."/>
            <person name="Kroth P.G."/>
            <person name="La Roche J."/>
            <person name="Lindquist E."/>
            <person name="Lommer M."/>
            <person name="Martin-Jezequel V."/>
            <person name="Lopez P.J."/>
            <person name="Lucas S."/>
            <person name="Mangogna M."/>
            <person name="McGinnis K."/>
            <person name="Medlin L.K."/>
            <person name="Montsant A."/>
            <person name="Oudot-Le Secq M.P."/>
            <person name="Napoli C."/>
            <person name="Obornik M."/>
            <person name="Parker M.S."/>
            <person name="Petit J.L."/>
            <person name="Porcel B.M."/>
            <person name="Poulsen N."/>
            <person name="Robison M."/>
            <person name="Rychlewski L."/>
            <person name="Rynearson T.A."/>
            <person name="Schmutz J."/>
            <person name="Shapiro H."/>
            <person name="Siaut M."/>
            <person name="Stanley M."/>
            <person name="Sussman M.R."/>
            <person name="Taylor A.R."/>
            <person name="Vardi A."/>
            <person name="von Dassow P."/>
            <person name="Vyverman W."/>
            <person name="Willis A."/>
            <person name="Wyrwicz L.S."/>
            <person name="Rokhsar D.S."/>
            <person name="Weissenbach J."/>
            <person name="Armbrust E.V."/>
            <person name="Green B.R."/>
            <person name="Van de Peer Y."/>
            <person name="Grigoriev I.V."/>
        </authorList>
    </citation>
    <scope>NUCLEOTIDE SEQUENCE [LARGE SCALE GENOMIC DNA]</scope>
    <source>
        <strain evidence="5 6">CCAP 1055/1</strain>
    </source>
</reference>
<evidence type="ECO:0000256" key="2">
    <source>
        <dbReference type="ARBA" id="ARBA00022598"/>
    </source>
</evidence>
<evidence type="ECO:0000313" key="6">
    <source>
        <dbReference type="Proteomes" id="UP000000759"/>
    </source>
</evidence>
<dbReference type="InterPro" id="IPR042099">
    <property type="entry name" value="ANL_N_sf"/>
</dbReference>
<dbReference type="Proteomes" id="UP000000759">
    <property type="component" value="Chromosome 2"/>
</dbReference>
<dbReference type="FunFam" id="3.30.300.30:FF:000007">
    <property type="entry name" value="4-coumarate--CoA ligase 2"/>
    <property type="match status" value="1"/>
</dbReference>
<dbReference type="InterPro" id="IPR025110">
    <property type="entry name" value="AMP-bd_C"/>
</dbReference>
<dbReference type="GeneID" id="7197367"/>
<dbReference type="PANTHER" id="PTHR24096:SF149">
    <property type="entry name" value="AMP-BINDING DOMAIN-CONTAINING PROTEIN-RELATED"/>
    <property type="match status" value="1"/>
</dbReference>
<evidence type="ECO:0000256" key="1">
    <source>
        <dbReference type="ARBA" id="ARBA00006432"/>
    </source>
</evidence>
<dbReference type="PANTHER" id="PTHR24096">
    <property type="entry name" value="LONG-CHAIN-FATTY-ACID--COA LIGASE"/>
    <property type="match status" value="1"/>
</dbReference>
<gene>
    <name evidence="5" type="primary">CCL1</name>
    <name evidence="5" type="ORF">PHATRDRAFT_9896</name>
</gene>
<dbReference type="Gene3D" id="3.40.50.12780">
    <property type="entry name" value="N-terminal domain of ligase-like"/>
    <property type="match status" value="1"/>
</dbReference>
<organism evidence="5 6">
    <name type="scientific">Phaeodactylum tricornutum (strain CCAP 1055/1)</name>
    <dbReference type="NCBI Taxonomy" id="556484"/>
    <lineage>
        <taxon>Eukaryota</taxon>
        <taxon>Sar</taxon>
        <taxon>Stramenopiles</taxon>
        <taxon>Ochrophyta</taxon>
        <taxon>Bacillariophyta</taxon>
        <taxon>Bacillariophyceae</taxon>
        <taxon>Bacillariophycidae</taxon>
        <taxon>Naviculales</taxon>
        <taxon>Phaeodactylaceae</taxon>
        <taxon>Phaeodactylum</taxon>
    </lineage>
</organism>
<dbReference type="Gene3D" id="3.30.300.30">
    <property type="match status" value="1"/>
</dbReference>
<name>B7FT13_PHATC</name>
<dbReference type="HOGENOM" id="CLU_000022_59_2_1"/>
<proteinExistence type="inferred from homology"/>
<accession>B7FT13</accession>
<feature type="domain" description="AMP-dependent synthetase/ligase" evidence="3">
    <location>
        <begin position="15"/>
        <end position="377"/>
    </location>
</feature>
<dbReference type="InterPro" id="IPR000873">
    <property type="entry name" value="AMP-dep_synth/lig_dom"/>
</dbReference>
<dbReference type="RefSeq" id="XP_002178079.1">
    <property type="nucleotide sequence ID" value="XM_002178043.1"/>
</dbReference>
<dbReference type="EMBL" id="CM000606">
    <property type="protein sequence ID" value="EEC50893.1"/>
    <property type="molecule type" value="Genomic_DNA"/>
</dbReference>
<dbReference type="KEGG" id="pti:PHATRDRAFT_9896"/>
<dbReference type="eggNOG" id="KOG1176">
    <property type="taxonomic scope" value="Eukaryota"/>
</dbReference>
<protein>
    <submittedName>
        <fullName evidence="5">Coumaryl-coa ligase</fullName>
    </submittedName>
</protein>
<evidence type="ECO:0000313" key="5">
    <source>
        <dbReference type="EMBL" id="EEC50893.1"/>
    </source>
</evidence>
<feature type="domain" description="AMP-binding enzyme C-terminal" evidence="4">
    <location>
        <begin position="428"/>
        <end position="507"/>
    </location>
</feature>
<dbReference type="InterPro" id="IPR045851">
    <property type="entry name" value="AMP-bd_C_sf"/>
</dbReference>
<evidence type="ECO:0000259" key="3">
    <source>
        <dbReference type="Pfam" id="PF00501"/>
    </source>
</evidence>
<dbReference type="SUPFAM" id="SSF56801">
    <property type="entry name" value="Acetyl-CoA synthetase-like"/>
    <property type="match status" value="1"/>
</dbReference>
<evidence type="ECO:0000259" key="4">
    <source>
        <dbReference type="Pfam" id="PF13193"/>
    </source>
</evidence>
<reference evidence="6" key="2">
    <citation type="submission" date="2008-08" db="EMBL/GenBank/DDBJ databases">
        <authorList>
            <consortium name="Diatom Consortium"/>
            <person name="Grigoriev I."/>
            <person name="Grimwood J."/>
            <person name="Kuo A."/>
            <person name="Otillar R.P."/>
            <person name="Salamov A."/>
            <person name="Detter J.C."/>
            <person name="Lindquist E."/>
            <person name="Shapiro H."/>
            <person name="Lucas S."/>
            <person name="Glavina del Rio T."/>
            <person name="Pitluck S."/>
            <person name="Rokhsar D."/>
            <person name="Bowler C."/>
        </authorList>
    </citation>
    <scope>GENOME REANNOTATION</scope>
    <source>
        <strain evidence="6">CCAP 1055/1</strain>
    </source>
</reference>
<dbReference type="InParanoid" id="B7FT13"/>
<dbReference type="OrthoDB" id="16262at2759"/>